<proteinExistence type="predicted"/>
<sequence>MHSLRHRLLYQTINICVDEPHETKPTKLSHPVSPHRSFLTTLAKEHLLESRRLVSPGFDFESMASFSHGKGQPTIVL</sequence>
<name>A0A5C5WMR0_9BACT</name>
<evidence type="ECO:0000313" key="1">
    <source>
        <dbReference type="EMBL" id="TWT51907.1"/>
    </source>
</evidence>
<dbReference type="Proteomes" id="UP000318053">
    <property type="component" value="Unassembled WGS sequence"/>
</dbReference>
<protein>
    <submittedName>
        <fullName evidence="1">Uncharacterized protein</fullName>
    </submittedName>
</protein>
<dbReference type="EMBL" id="SJPK01000036">
    <property type="protein sequence ID" value="TWT51907.1"/>
    <property type="molecule type" value="Genomic_DNA"/>
</dbReference>
<evidence type="ECO:0000313" key="2">
    <source>
        <dbReference type="Proteomes" id="UP000318053"/>
    </source>
</evidence>
<comment type="caution">
    <text evidence="1">The sequence shown here is derived from an EMBL/GenBank/DDBJ whole genome shotgun (WGS) entry which is preliminary data.</text>
</comment>
<accession>A0A5C5WMR0</accession>
<keyword evidence="2" id="KW-1185">Reference proteome</keyword>
<organism evidence="1 2">
    <name type="scientific">Allorhodopirellula solitaria</name>
    <dbReference type="NCBI Taxonomy" id="2527987"/>
    <lineage>
        <taxon>Bacteria</taxon>
        <taxon>Pseudomonadati</taxon>
        <taxon>Planctomycetota</taxon>
        <taxon>Planctomycetia</taxon>
        <taxon>Pirellulales</taxon>
        <taxon>Pirellulaceae</taxon>
        <taxon>Allorhodopirellula</taxon>
    </lineage>
</organism>
<reference evidence="1 2" key="1">
    <citation type="submission" date="2019-02" db="EMBL/GenBank/DDBJ databases">
        <title>Deep-cultivation of Planctomycetes and their phenomic and genomic characterization uncovers novel biology.</title>
        <authorList>
            <person name="Wiegand S."/>
            <person name="Jogler M."/>
            <person name="Boedeker C."/>
            <person name="Pinto D."/>
            <person name="Vollmers J."/>
            <person name="Rivas-Marin E."/>
            <person name="Kohn T."/>
            <person name="Peeters S.H."/>
            <person name="Heuer A."/>
            <person name="Rast P."/>
            <person name="Oberbeckmann S."/>
            <person name="Bunk B."/>
            <person name="Jeske O."/>
            <person name="Meyerdierks A."/>
            <person name="Storesund J.E."/>
            <person name="Kallscheuer N."/>
            <person name="Luecker S."/>
            <person name="Lage O.M."/>
            <person name="Pohl T."/>
            <person name="Merkel B.J."/>
            <person name="Hornburger P."/>
            <person name="Mueller R.-W."/>
            <person name="Bruemmer F."/>
            <person name="Labrenz M."/>
            <person name="Spormann A.M."/>
            <person name="Op Den Camp H."/>
            <person name="Overmann J."/>
            <person name="Amann R."/>
            <person name="Jetten M.S.M."/>
            <person name="Mascher T."/>
            <person name="Medema M.H."/>
            <person name="Devos D.P."/>
            <person name="Kaster A.-K."/>
            <person name="Ovreas L."/>
            <person name="Rohde M."/>
            <person name="Galperin M.Y."/>
            <person name="Jogler C."/>
        </authorList>
    </citation>
    <scope>NUCLEOTIDE SEQUENCE [LARGE SCALE GENOMIC DNA]</scope>
    <source>
        <strain evidence="1 2">CA85</strain>
    </source>
</reference>
<dbReference type="AlphaFoldDB" id="A0A5C5WMR0"/>
<gene>
    <name evidence="1" type="ORF">CA85_51500</name>
</gene>